<name>A0A2S9KE52_9BURK</name>
<organism evidence="1 2">
    <name type="scientific">Malikia spinosa</name>
    <dbReference type="NCBI Taxonomy" id="86180"/>
    <lineage>
        <taxon>Bacteria</taxon>
        <taxon>Pseudomonadati</taxon>
        <taxon>Pseudomonadota</taxon>
        <taxon>Betaproteobacteria</taxon>
        <taxon>Burkholderiales</taxon>
        <taxon>Comamonadaceae</taxon>
        <taxon>Malikia</taxon>
    </lineage>
</organism>
<gene>
    <name evidence="1" type="ORF">C6P61_09435</name>
</gene>
<dbReference type="EMBL" id="PVLR01000024">
    <property type="protein sequence ID" value="PRD68717.1"/>
    <property type="molecule type" value="Genomic_DNA"/>
</dbReference>
<reference evidence="1 2" key="1">
    <citation type="submission" date="2018-03" db="EMBL/GenBank/DDBJ databases">
        <title>Comparative genomics illustrates the genes involved in a hyperalkaliphilic mechanisms of Serpentinomonas isolated from highly-alkaline calcium-rich serpentinized springs.</title>
        <authorList>
            <person name="Suzuki S."/>
            <person name="Ishii S."/>
            <person name="Walworth N."/>
            <person name="Bird L."/>
            <person name="Kuenen J.G."/>
            <person name="Nealson K.H."/>
        </authorList>
    </citation>
    <scope>NUCLEOTIDE SEQUENCE [LARGE SCALE GENOMIC DNA]</scope>
    <source>
        <strain evidence="1 2">83</strain>
    </source>
</reference>
<comment type="caution">
    <text evidence="1">The sequence shown here is derived from an EMBL/GenBank/DDBJ whole genome shotgun (WGS) entry which is preliminary data.</text>
</comment>
<dbReference type="Proteomes" id="UP000238326">
    <property type="component" value="Unassembled WGS sequence"/>
</dbReference>
<proteinExistence type="predicted"/>
<dbReference type="AlphaFoldDB" id="A0A2S9KE52"/>
<keyword evidence="2" id="KW-1185">Reference proteome</keyword>
<evidence type="ECO:0000313" key="1">
    <source>
        <dbReference type="EMBL" id="PRD68717.1"/>
    </source>
</evidence>
<dbReference type="OrthoDB" id="9895321at2"/>
<protein>
    <submittedName>
        <fullName evidence="1">Uncharacterized protein</fullName>
    </submittedName>
</protein>
<dbReference type="RefSeq" id="WP_105729676.1">
    <property type="nucleotide sequence ID" value="NZ_PVLR01000024.1"/>
</dbReference>
<sequence length="59" mass="6502">MFHTIASSPLLQALSQWFSSLVWPEAATASHDVGRCQLGAVASSYVDYGRWPESARHQP</sequence>
<evidence type="ECO:0000313" key="2">
    <source>
        <dbReference type="Proteomes" id="UP000238326"/>
    </source>
</evidence>
<accession>A0A2S9KE52</accession>